<evidence type="ECO:0000313" key="3">
    <source>
        <dbReference type="Proteomes" id="UP000288805"/>
    </source>
</evidence>
<gene>
    <name evidence="2" type="ORF">CK203_017819</name>
</gene>
<feature type="compositionally biased region" description="Basic and acidic residues" evidence="1">
    <location>
        <begin position="55"/>
        <end position="64"/>
    </location>
</feature>
<sequence>MLHRMVVLEQDMRQEASLCPVQHHMVVLVWEASKSDQMVEEVPVAHIGEVNKKASIGEESDHNPLEMPSSTSYSADQRSKVCKRYSNYMSSNPRL</sequence>
<proteinExistence type="predicted"/>
<evidence type="ECO:0000313" key="2">
    <source>
        <dbReference type="EMBL" id="RVX08357.1"/>
    </source>
</evidence>
<evidence type="ECO:0000256" key="1">
    <source>
        <dbReference type="SAM" id="MobiDB-lite"/>
    </source>
</evidence>
<dbReference type="AlphaFoldDB" id="A0A438JHC8"/>
<dbReference type="EMBL" id="QGNW01000042">
    <property type="protein sequence ID" value="RVX08357.1"/>
    <property type="molecule type" value="Genomic_DNA"/>
</dbReference>
<protein>
    <submittedName>
        <fullName evidence="2">Uncharacterized protein</fullName>
    </submittedName>
</protein>
<accession>A0A438JHC8</accession>
<name>A0A438JHC8_VITVI</name>
<organism evidence="2 3">
    <name type="scientific">Vitis vinifera</name>
    <name type="common">Grape</name>
    <dbReference type="NCBI Taxonomy" id="29760"/>
    <lineage>
        <taxon>Eukaryota</taxon>
        <taxon>Viridiplantae</taxon>
        <taxon>Streptophyta</taxon>
        <taxon>Embryophyta</taxon>
        <taxon>Tracheophyta</taxon>
        <taxon>Spermatophyta</taxon>
        <taxon>Magnoliopsida</taxon>
        <taxon>eudicotyledons</taxon>
        <taxon>Gunneridae</taxon>
        <taxon>Pentapetalae</taxon>
        <taxon>rosids</taxon>
        <taxon>Vitales</taxon>
        <taxon>Vitaceae</taxon>
        <taxon>Viteae</taxon>
        <taxon>Vitis</taxon>
    </lineage>
</organism>
<feature type="region of interest" description="Disordered" evidence="1">
    <location>
        <begin position="55"/>
        <end position="77"/>
    </location>
</feature>
<dbReference type="Proteomes" id="UP000288805">
    <property type="component" value="Unassembled WGS sequence"/>
</dbReference>
<reference evidence="2 3" key="1">
    <citation type="journal article" date="2018" name="PLoS Genet.">
        <title>Population sequencing reveals clonal diversity and ancestral inbreeding in the grapevine cultivar Chardonnay.</title>
        <authorList>
            <person name="Roach M.J."/>
            <person name="Johnson D.L."/>
            <person name="Bohlmann J."/>
            <person name="van Vuuren H.J."/>
            <person name="Jones S.J."/>
            <person name="Pretorius I.S."/>
            <person name="Schmidt S.A."/>
            <person name="Borneman A.R."/>
        </authorList>
    </citation>
    <scope>NUCLEOTIDE SEQUENCE [LARGE SCALE GENOMIC DNA]</scope>
    <source>
        <strain evidence="3">cv. Chardonnay</strain>
        <tissue evidence="2">Leaf</tissue>
    </source>
</reference>
<comment type="caution">
    <text evidence="2">The sequence shown here is derived from an EMBL/GenBank/DDBJ whole genome shotgun (WGS) entry which is preliminary data.</text>
</comment>